<evidence type="ECO:0000256" key="2">
    <source>
        <dbReference type="ARBA" id="ARBA00010644"/>
    </source>
</evidence>
<dbReference type="PANTHER" id="PTHR10755:SF0">
    <property type="entry name" value="OXYGEN-DEPENDENT COPROPORPHYRINOGEN-III OXIDASE, MITOCHONDRIAL"/>
    <property type="match status" value="1"/>
</dbReference>
<evidence type="ECO:0000256" key="5">
    <source>
        <dbReference type="ARBA" id="ARBA00023002"/>
    </source>
</evidence>
<comment type="similarity">
    <text evidence="2">Belongs to the aerobic coproporphyrinogen-III oxidase family.</text>
</comment>
<comment type="subunit">
    <text evidence="3">Homodimer.</text>
</comment>
<dbReference type="SUPFAM" id="SSF102886">
    <property type="entry name" value="Coproporphyrinogen III oxidase"/>
    <property type="match status" value="1"/>
</dbReference>
<evidence type="ECO:0000256" key="7">
    <source>
        <dbReference type="SAM" id="MobiDB-lite"/>
    </source>
</evidence>
<evidence type="ECO:0000313" key="9">
    <source>
        <dbReference type="Proteomes" id="UP001279410"/>
    </source>
</evidence>
<organism evidence="8 9">
    <name type="scientific">Lates japonicus</name>
    <name type="common">Japanese lates</name>
    <dbReference type="NCBI Taxonomy" id="270547"/>
    <lineage>
        <taxon>Eukaryota</taxon>
        <taxon>Metazoa</taxon>
        <taxon>Chordata</taxon>
        <taxon>Craniata</taxon>
        <taxon>Vertebrata</taxon>
        <taxon>Euteleostomi</taxon>
        <taxon>Actinopterygii</taxon>
        <taxon>Neopterygii</taxon>
        <taxon>Teleostei</taxon>
        <taxon>Neoteleostei</taxon>
        <taxon>Acanthomorphata</taxon>
        <taxon>Carangaria</taxon>
        <taxon>Carangaria incertae sedis</taxon>
        <taxon>Centropomidae</taxon>
        <taxon>Lates</taxon>
    </lineage>
</organism>
<dbReference type="AlphaFoldDB" id="A0AAD3M947"/>
<evidence type="ECO:0000256" key="1">
    <source>
        <dbReference type="ARBA" id="ARBA00005168"/>
    </source>
</evidence>
<reference evidence="8" key="1">
    <citation type="submission" date="2022-08" db="EMBL/GenBank/DDBJ databases">
        <title>Genome sequencing of akame (Lates japonicus).</title>
        <authorList>
            <person name="Hashiguchi Y."/>
            <person name="Takahashi H."/>
        </authorList>
    </citation>
    <scope>NUCLEOTIDE SEQUENCE</scope>
    <source>
        <strain evidence="8">Kochi</strain>
    </source>
</reference>
<comment type="caution">
    <text evidence="8">The sequence shown here is derived from an EMBL/GenBank/DDBJ whole genome shotgun (WGS) entry which is preliminary data.</text>
</comment>
<accession>A0AAD3M947</accession>
<dbReference type="GO" id="GO:0006782">
    <property type="term" value="P:protoporphyrinogen IX biosynthetic process"/>
    <property type="evidence" value="ECO:0007669"/>
    <property type="project" value="TreeGrafter"/>
</dbReference>
<keyword evidence="5" id="KW-0560">Oxidoreductase</keyword>
<protein>
    <recommendedName>
        <fullName evidence="4">coproporphyrinogen oxidase</fullName>
        <ecNumber evidence="4">1.3.3.3</ecNumber>
    </recommendedName>
</protein>
<feature type="compositionally biased region" description="Basic residues" evidence="7">
    <location>
        <begin position="11"/>
        <end position="20"/>
    </location>
</feature>
<dbReference type="EC" id="1.3.3.3" evidence="4"/>
<proteinExistence type="inferred from homology"/>
<feature type="region of interest" description="Disordered" evidence="7">
    <location>
        <begin position="1"/>
        <end position="63"/>
    </location>
</feature>
<dbReference type="InterPro" id="IPR036406">
    <property type="entry name" value="Coprogen_oxidase_aer_sf"/>
</dbReference>
<dbReference type="EMBL" id="BRZM01003569">
    <property type="protein sequence ID" value="GLD50097.1"/>
    <property type="molecule type" value="Genomic_DNA"/>
</dbReference>
<dbReference type="PANTHER" id="PTHR10755">
    <property type="entry name" value="COPROPORPHYRINOGEN III OXIDASE, MITOCHONDRIAL"/>
    <property type="match status" value="1"/>
</dbReference>
<dbReference type="Gene3D" id="3.40.1500.10">
    <property type="entry name" value="Coproporphyrinogen III oxidase, aerobic"/>
    <property type="match status" value="1"/>
</dbReference>
<evidence type="ECO:0000256" key="3">
    <source>
        <dbReference type="ARBA" id="ARBA00011738"/>
    </source>
</evidence>
<keyword evidence="6" id="KW-0627">Porphyrin biosynthesis</keyword>
<dbReference type="Pfam" id="PF01218">
    <property type="entry name" value="Coprogen_oxidas"/>
    <property type="match status" value="1"/>
</dbReference>
<feature type="compositionally biased region" description="Acidic residues" evidence="7">
    <location>
        <begin position="52"/>
        <end position="61"/>
    </location>
</feature>
<evidence type="ECO:0000256" key="6">
    <source>
        <dbReference type="ARBA" id="ARBA00023244"/>
    </source>
</evidence>
<evidence type="ECO:0000256" key="4">
    <source>
        <dbReference type="ARBA" id="ARBA00012869"/>
    </source>
</evidence>
<dbReference type="GO" id="GO:0004109">
    <property type="term" value="F:coproporphyrinogen oxidase activity"/>
    <property type="evidence" value="ECO:0007669"/>
    <property type="project" value="UniProtKB-EC"/>
</dbReference>
<evidence type="ECO:0000313" key="8">
    <source>
        <dbReference type="EMBL" id="GLD50097.1"/>
    </source>
</evidence>
<dbReference type="GO" id="GO:0005737">
    <property type="term" value="C:cytoplasm"/>
    <property type="evidence" value="ECO:0007669"/>
    <property type="project" value="TreeGrafter"/>
</dbReference>
<comment type="pathway">
    <text evidence="1">Porphyrin-containing compound metabolism; protoporphyrin-IX biosynthesis; protoporphyrinogen-IX from coproporphyrinogen-III (O2 route): step 1/1.</text>
</comment>
<name>A0AAD3M947_LATJO</name>
<sequence>MSHGTAEQIRSRTRAVRQRCKAAEEEGKRTSWRDAGVHVSSGDRHQRAAGEENGDAYEDGDADHGDADRFLETCRRWTVGRLRLDRWHRKEGGGGISCVMQDGKVFEKAGVNVSVVFGNLAGAARADEGAKENLKGKMPCRMMKEMPKICGYDWARRSPERCADKYATLGDVEIENRAQCGDINRKGGLNWKTAFIRHEPDGDVTGLKSGSVVGLCTVLCRCSGRRSAAVGAAAGRDRRSGRFLG</sequence>
<dbReference type="InterPro" id="IPR001260">
    <property type="entry name" value="Coprogen_oxidase_aer"/>
</dbReference>
<dbReference type="PRINTS" id="PR00073">
    <property type="entry name" value="COPRGNOXDASE"/>
</dbReference>
<keyword evidence="9" id="KW-1185">Reference proteome</keyword>
<gene>
    <name evidence="8" type="ORF">AKAME5_002779100</name>
</gene>
<feature type="compositionally biased region" description="Basic and acidic residues" evidence="7">
    <location>
        <begin position="21"/>
        <end position="50"/>
    </location>
</feature>
<dbReference type="Proteomes" id="UP001279410">
    <property type="component" value="Unassembled WGS sequence"/>
</dbReference>